<organism evidence="3 4">
    <name type="scientific">Rhizobium oryziradicis</name>
    <dbReference type="NCBI Taxonomy" id="1867956"/>
    <lineage>
        <taxon>Bacteria</taxon>
        <taxon>Pseudomonadati</taxon>
        <taxon>Pseudomonadota</taxon>
        <taxon>Alphaproteobacteria</taxon>
        <taxon>Hyphomicrobiales</taxon>
        <taxon>Rhizobiaceae</taxon>
        <taxon>Rhizobium/Agrobacterium group</taxon>
        <taxon>Rhizobium</taxon>
    </lineage>
</organism>
<feature type="domain" description="DUF2264" evidence="1">
    <location>
        <begin position="30"/>
        <end position="371"/>
    </location>
</feature>
<proteinExistence type="predicted"/>
<dbReference type="InterPro" id="IPR016624">
    <property type="entry name" value="UCP014753"/>
</dbReference>
<evidence type="ECO:0000313" key="3">
    <source>
        <dbReference type="EMBL" id="OLP46765.1"/>
    </source>
</evidence>
<dbReference type="Pfam" id="PF20938">
    <property type="entry name" value="DUF2264_C"/>
    <property type="match status" value="1"/>
</dbReference>
<evidence type="ECO:0000259" key="1">
    <source>
        <dbReference type="Pfam" id="PF10022"/>
    </source>
</evidence>
<dbReference type="AlphaFoldDB" id="A0A1Q8ZXW5"/>
<name>A0A1Q8ZXW5_9HYPH</name>
<feature type="domain" description="DUF2264" evidence="2">
    <location>
        <begin position="388"/>
        <end position="602"/>
    </location>
</feature>
<dbReference type="PANTHER" id="PTHR35339:SF4">
    <property type="entry name" value="LINALOOL DEHYDRATASE_ISOMERASE DOMAIN-CONTAINING PROTEIN"/>
    <property type="match status" value="1"/>
</dbReference>
<dbReference type="Proteomes" id="UP000186894">
    <property type="component" value="Unassembled WGS sequence"/>
</dbReference>
<comment type="caution">
    <text evidence="3">The sequence shown here is derived from an EMBL/GenBank/DDBJ whole genome shotgun (WGS) entry which is preliminary data.</text>
</comment>
<reference evidence="3 4" key="1">
    <citation type="submission" date="2016-09" db="EMBL/GenBank/DDBJ databases">
        <title>Rhizobium oryziradicis sp. nov., isolated from the root of rice.</title>
        <authorList>
            <person name="Zhao J."/>
            <person name="Zhang X."/>
        </authorList>
    </citation>
    <scope>NUCLEOTIDE SEQUENCE [LARGE SCALE GENOMIC DNA]</scope>
    <source>
        <strain evidence="3 4">N19</strain>
    </source>
</reference>
<dbReference type="PANTHER" id="PTHR35339">
    <property type="entry name" value="LINALOOL DEHYDRATASE_ISOMERASE DOMAIN-CONTAINING PROTEIN"/>
    <property type="match status" value="1"/>
</dbReference>
<accession>A0A1Q8ZXW5</accession>
<evidence type="ECO:0008006" key="5">
    <source>
        <dbReference type="Google" id="ProtNLM"/>
    </source>
</evidence>
<dbReference type="InterPro" id="IPR049237">
    <property type="entry name" value="DUF2264_C"/>
</dbReference>
<dbReference type="Pfam" id="PF10022">
    <property type="entry name" value="DUF2264"/>
    <property type="match status" value="1"/>
</dbReference>
<evidence type="ECO:0000259" key="2">
    <source>
        <dbReference type="Pfam" id="PF20938"/>
    </source>
</evidence>
<dbReference type="EMBL" id="MKIM01000019">
    <property type="protein sequence ID" value="OLP46765.1"/>
    <property type="molecule type" value="Genomic_DNA"/>
</dbReference>
<evidence type="ECO:0000313" key="4">
    <source>
        <dbReference type="Proteomes" id="UP000186894"/>
    </source>
</evidence>
<protein>
    <recommendedName>
        <fullName evidence="5">DUF2264 domain-containing protein</fullName>
    </recommendedName>
</protein>
<keyword evidence="4" id="KW-1185">Reference proteome</keyword>
<sequence length="628" mass="69849">MHAATSAWEKDETVRHFLQFNPLHGNPLSSRDDLARAVEAFYAPLRDCFSKGNARLRLGTAGAHYGGAASEMEALIRPLWGLAPLLAGGFPFEDISRYIEGITNGTDPDHPEYWGDVGPFDQRMVEMAGLSLAFILAPDAFWVPLSIDAKQRVSCWMRTINDYPTADNNWLFFRVLTNLALRNVGEEWSDDAIRAALDRLDQFHLADGYYRDGKWYQLDYYIPMGFHFYGLMVAKLAGDLYPDHAARYRERARRFAQDFQHWFADDGAAVPFGRSMTYRFAQGAFWAACAFADEEVLPWGRIKGLLLRHLRWWGTQPITGRDGILSVGYSYPNLLMSEAYNAPGSPYWALKSFLVLSMPQSHPFWTTDEEPADQLPGGRIASPASGFLMRREHGDAVVLTGGQDGREHRCFDAKYGRFAYSSAFAFSVASDAGAPDRPERSAVDSGLIVSRDGIAWMSRNMITGAGLDQGMAWGRWQPDADLSIESWVDFAGSGWHVRLHRITTHVPLHVGEGGFAIDRTGDGHQSPASWFEIGPGRGFVRSLSAVSGIVDLLSDRQASIIRAAPNTNLRFPRTFFPRLVGQVPAGTSWLATACFAKPDASAAISPMDLPETLLNFCQSHKIILSQTE</sequence>
<dbReference type="RefSeq" id="WP_075637720.1">
    <property type="nucleotide sequence ID" value="NZ_MKIM01000019.1"/>
</dbReference>
<dbReference type="InterPro" id="IPR049349">
    <property type="entry name" value="DUF2264_N"/>
</dbReference>
<dbReference type="PIRSF" id="PIRSF014753">
    <property type="entry name" value="UCP014753"/>
    <property type="match status" value="1"/>
</dbReference>
<dbReference type="STRING" id="1867956.BJF95_15740"/>
<gene>
    <name evidence="3" type="ORF">BJF95_15740</name>
</gene>